<gene>
    <name evidence="1" type="ORF">M9Y10_009061</name>
</gene>
<evidence type="ECO:0000313" key="2">
    <source>
        <dbReference type="Proteomes" id="UP001470230"/>
    </source>
</evidence>
<accession>A0ABR2J0Z2</accession>
<sequence>MTKCPFCKEGKSRFNIRFNVHKIAHVVNKYGWPYVFDMYETAIHIQNSSKKIRAPKGSEEVIVDCQRNDKECFKVLGTITKDRTLPLIFLSKGSDEKRARGKYNVEKKKKMLKCGVLTQTIDGVMKRS</sequence>
<proteinExistence type="predicted"/>
<protein>
    <submittedName>
        <fullName evidence="1">Uncharacterized protein</fullName>
    </submittedName>
</protein>
<comment type="caution">
    <text evidence="1">The sequence shown here is derived from an EMBL/GenBank/DDBJ whole genome shotgun (WGS) entry which is preliminary data.</text>
</comment>
<keyword evidence="2" id="KW-1185">Reference proteome</keyword>
<dbReference type="EMBL" id="JAPFFF010000014">
    <property type="protein sequence ID" value="KAK8871148.1"/>
    <property type="molecule type" value="Genomic_DNA"/>
</dbReference>
<organism evidence="1 2">
    <name type="scientific">Tritrichomonas musculus</name>
    <dbReference type="NCBI Taxonomy" id="1915356"/>
    <lineage>
        <taxon>Eukaryota</taxon>
        <taxon>Metamonada</taxon>
        <taxon>Parabasalia</taxon>
        <taxon>Tritrichomonadida</taxon>
        <taxon>Tritrichomonadidae</taxon>
        <taxon>Tritrichomonas</taxon>
    </lineage>
</organism>
<reference evidence="1 2" key="1">
    <citation type="submission" date="2024-04" db="EMBL/GenBank/DDBJ databases">
        <title>Tritrichomonas musculus Genome.</title>
        <authorList>
            <person name="Alves-Ferreira E."/>
            <person name="Grigg M."/>
            <person name="Lorenzi H."/>
            <person name="Galac M."/>
        </authorList>
    </citation>
    <scope>NUCLEOTIDE SEQUENCE [LARGE SCALE GENOMIC DNA]</scope>
    <source>
        <strain evidence="1 2">EAF2021</strain>
    </source>
</reference>
<evidence type="ECO:0000313" key="1">
    <source>
        <dbReference type="EMBL" id="KAK8871148.1"/>
    </source>
</evidence>
<dbReference type="Proteomes" id="UP001470230">
    <property type="component" value="Unassembled WGS sequence"/>
</dbReference>
<name>A0ABR2J0Z2_9EUKA</name>